<evidence type="ECO:0008006" key="9">
    <source>
        <dbReference type="Google" id="ProtNLM"/>
    </source>
</evidence>
<dbReference type="FunFam" id="3.30.1370.100:FF:000001">
    <property type="entry name" value="Mismatch repair endonuclease pms1, putative"/>
    <property type="match status" value="1"/>
</dbReference>
<dbReference type="SMART" id="SM00853">
    <property type="entry name" value="MutL_C"/>
    <property type="match status" value="1"/>
</dbReference>
<accession>A0A151GRH8</accession>
<feature type="compositionally biased region" description="Polar residues" evidence="4">
    <location>
        <begin position="455"/>
        <end position="466"/>
    </location>
</feature>
<comment type="caution">
    <text evidence="7">The sequence shown here is derived from an EMBL/GenBank/DDBJ whole genome shotgun (WGS) entry which is preliminary data.</text>
</comment>
<evidence type="ECO:0000256" key="2">
    <source>
        <dbReference type="ARBA" id="ARBA00022763"/>
    </source>
</evidence>
<dbReference type="NCBIfam" id="TIGR00585">
    <property type="entry name" value="mutl"/>
    <property type="match status" value="1"/>
</dbReference>
<dbReference type="PANTHER" id="PTHR10073:SF52">
    <property type="entry name" value="MISMATCH REPAIR ENDONUCLEASE PMS2"/>
    <property type="match status" value="1"/>
</dbReference>
<feature type="compositionally biased region" description="Basic residues" evidence="4">
    <location>
        <begin position="665"/>
        <end position="676"/>
    </location>
</feature>
<evidence type="ECO:0000313" key="7">
    <source>
        <dbReference type="EMBL" id="KYK59715.1"/>
    </source>
</evidence>
<dbReference type="GeneID" id="63713492"/>
<dbReference type="SMART" id="SM01340">
    <property type="entry name" value="DNA_mis_repair"/>
    <property type="match status" value="1"/>
</dbReference>
<evidence type="ECO:0000313" key="8">
    <source>
        <dbReference type="Proteomes" id="UP000076580"/>
    </source>
</evidence>
<dbReference type="PROSITE" id="PS00058">
    <property type="entry name" value="DNA_MISMATCH_REPAIR_1"/>
    <property type="match status" value="1"/>
</dbReference>
<dbReference type="InterPro" id="IPR042121">
    <property type="entry name" value="MutL_C_regsub"/>
</dbReference>
<evidence type="ECO:0000256" key="4">
    <source>
        <dbReference type="SAM" id="MobiDB-lite"/>
    </source>
</evidence>
<feature type="compositionally biased region" description="Low complexity" evidence="4">
    <location>
        <begin position="650"/>
        <end position="664"/>
    </location>
</feature>
<dbReference type="GO" id="GO:0005524">
    <property type="term" value="F:ATP binding"/>
    <property type="evidence" value="ECO:0007669"/>
    <property type="project" value="InterPro"/>
</dbReference>
<dbReference type="SUPFAM" id="SSF55874">
    <property type="entry name" value="ATPase domain of HSP90 chaperone/DNA topoisomerase II/histidine kinase"/>
    <property type="match status" value="1"/>
</dbReference>
<dbReference type="GO" id="GO:0016887">
    <property type="term" value="F:ATP hydrolysis activity"/>
    <property type="evidence" value="ECO:0007669"/>
    <property type="project" value="InterPro"/>
</dbReference>
<dbReference type="InterPro" id="IPR020568">
    <property type="entry name" value="Ribosomal_Su5_D2-typ_SF"/>
</dbReference>
<dbReference type="PANTHER" id="PTHR10073">
    <property type="entry name" value="DNA MISMATCH REPAIR PROTEIN MLH, PMS, MUTL"/>
    <property type="match status" value="1"/>
</dbReference>
<dbReference type="Gene3D" id="3.30.565.10">
    <property type="entry name" value="Histidine kinase-like ATPase, C-terminal domain"/>
    <property type="match status" value="1"/>
</dbReference>
<dbReference type="InterPro" id="IPR014762">
    <property type="entry name" value="DNA_mismatch_repair_CS"/>
</dbReference>
<feature type="compositionally biased region" description="Basic and acidic residues" evidence="4">
    <location>
        <begin position="619"/>
        <end position="638"/>
    </location>
</feature>
<dbReference type="InterPro" id="IPR002099">
    <property type="entry name" value="MutL/Mlh/PMS"/>
</dbReference>
<feature type="region of interest" description="Disordered" evidence="4">
    <location>
        <begin position="601"/>
        <end position="678"/>
    </location>
</feature>
<dbReference type="RefSeq" id="XP_040659067.1">
    <property type="nucleotide sequence ID" value="XM_040798184.1"/>
</dbReference>
<sequence>MAASILPIDSRSVHQIQSGQVIVDLCSVVKELVENSVDAGATTIGTVIVPHVPFSSTLLNQGLELIEVQDNGSGIAPANYASVALKHHTSKLSSYSDIASLQTFGFRGEALASLCALSSVHVTTCLQADAPKGSRLAFESSGALRSTEVVATQKGTTVSVESLFHSLPVRRRELERNIKREWHKVIALLNQYACIQTNLKFSVSQQPTKDLKLELQPSAAGHGLAVPTPDKQMFFINGRPCALPQFAKAFNEVYRSFNHTQSPFIFADIQLDTHMYDVNVSPDKRSIFLHDQGRLLDNVRSSLTALFDSHDHSVPISRLAAEKPKHLDSTSTMSGQNKVAPVMNQKSESKRVSLRRSSARSLQSSIDDIDDDDNDDISNDGDSSDDSDIDSRETSGGPKSATTTSASRRRIEPDQNLISQWLNNKDSSVASRHSSSLSNSRQASQALSVEPSAVEQETSISSTQTRAMPGRNRSQLPRPVQDFNDRLAGKSFVGATTTSDAMQEVSSNSTMASNVEYDAPAAPTRSENQLQRSKLGNPLLLADTAVAIENNMNSSEDNPETMENILLNINRRNANSGREVLSSRPMQDFAEHTLASLDPVDANANSRKSPPGPICSPSDLHEHDRGSRLESGGGRDAESDADAQSPPPGSSNSSNNGDSTGPSPKRSKSVGVRAKRGSTAALASQIVRMDEKTLSFLLKDVISRRSTENVESNEDDGVDDITAPDAESKLPLIISRSDFSKMRVVGQFNMGFIIAVRPAAIEDDDSQKVRHDEIFIIDQHASDEKYNFERLQATTTVQSQRLVHPKRLELTSLEEEIIMENLASIEANGFKVDVDTTGDSPAGSRCQLLALPLSRETTFSLDDLEELISLLADEPYESGRIPRPSKVRKMFAMRACRSSIMIGKALTYRQMKALLTQMGQLDKPWNCPHGRPTMRHLCRAAVLDDRVWSGDAKATATSVTNGDETRAGQIPRLGHCE</sequence>
<feature type="region of interest" description="Disordered" evidence="4">
    <location>
        <begin position="320"/>
        <end position="414"/>
    </location>
</feature>
<dbReference type="Gene3D" id="3.30.1540.20">
    <property type="entry name" value="MutL, C-terminal domain, dimerisation subdomain"/>
    <property type="match status" value="1"/>
</dbReference>
<dbReference type="FunCoup" id="A0A151GRH8">
    <property type="interactions" value="683"/>
</dbReference>
<dbReference type="CDD" id="cd16926">
    <property type="entry name" value="HATPase_MutL-MLH-PMS-like"/>
    <property type="match status" value="1"/>
</dbReference>
<dbReference type="STRING" id="98403.A0A151GRH8"/>
<feature type="compositionally biased region" description="Acidic residues" evidence="4">
    <location>
        <begin position="367"/>
        <end position="388"/>
    </location>
</feature>
<feature type="compositionally biased region" description="Low complexity" evidence="4">
    <location>
        <begin position="427"/>
        <end position="448"/>
    </location>
</feature>
<proteinExistence type="inferred from homology"/>
<dbReference type="InParanoid" id="A0A151GRH8"/>
<dbReference type="GO" id="GO:0030983">
    <property type="term" value="F:mismatched DNA binding"/>
    <property type="evidence" value="ECO:0007669"/>
    <property type="project" value="InterPro"/>
</dbReference>
<dbReference type="CDD" id="cd03484">
    <property type="entry name" value="MutL_Trans_hPMS_2_like"/>
    <property type="match status" value="1"/>
</dbReference>
<organism evidence="7 8">
    <name type="scientific">Drechmeria coniospora</name>
    <name type="common">Nematophagous fungus</name>
    <name type="synonym">Meria coniospora</name>
    <dbReference type="NCBI Taxonomy" id="98403"/>
    <lineage>
        <taxon>Eukaryota</taxon>
        <taxon>Fungi</taxon>
        <taxon>Dikarya</taxon>
        <taxon>Ascomycota</taxon>
        <taxon>Pezizomycotina</taxon>
        <taxon>Sordariomycetes</taxon>
        <taxon>Hypocreomycetidae</taxon>
        <taxon>Hypocreales</taxon>
        <taxon>Ophiocordycipitaceae</taxon>
        <taxon>Drechmeria</taxon>
    </lineage>
</organism>
<dbReference type="FunFam" id="3.30.565.10:FF:000003">
    <property type="entry name" value="DNA mismatch repair endonuclease MutL"/>
    <property type="match status" value="1"/>
</dbReference>
<keyword evidence="8" id="KW-1185">Reference proteome</keyword>
<feature type="region of interest" description="Disordered" evidence="4">
    <location>
        <begin position="426"/>
        <end position="481"/>
    </location>
</feature>
<feature type="domain" description="DNA mismatch repair protein S5" evidence="6">
    <location>
        <begin position="186"/>
        <end position="308"/>
    </location>
</feature>
<dbReference type="InterPro" id="IPR036890">
    <property type="entry name" value="HATPase_C_sf"/>
</dbReference>
<dbReference type="GO" id="GO:0140664">
    <property type="term" value="F:ATP-dependent DNA damage sensor activity"/>
    <property type="evidence" value="ECO:0007669"/>
    <property type="project" value="InterPro"/>
</dbReference>
<dbReference type="InterPro" id="IPR014790">
    <property type="entry name" value="MutL_C"/>
</dbReference>
<feature type="domain" description="MutL C-terminal dimerisation" evidence="5">
    <location>
        <begin position="744"/>
        <end position="906"/>
    </location>
</feature>
<feature type="region of interest" description="Disordered" evidence="4">
    <location>
        <begin position="954"/>
        <end position="977"/>
    </location>
</feature>
<dbReference type="SUPFAM" id="SSF54211">
    <property type="entry name" value="Ribosomal protein S5 domain 2-like"/>
    <property type="match status" value="1"/>
</dbReference>
<dbReference type="InterPro" id="IPR042120">
    <property type="entry name" value="MutL_C_dimsub"/>
</dbReference>
<evidence type="ECO:0000256" key="3">
    <source>
        <dbReference type="ARBA" id="ARBA00023204"/>
    </source>
</evidence>
<dbReference type="GO" id="GO:0006298">
    <property type="term" value="P:mismatch repair"/>
    <property type="evidence" value="ECO:0007669"/>
    <property type="project" value="InterPro"/>
</dbReference>
<dbReference type="InterPro" id="IPR038973">
    <property type="entry name" value="MutL/Mlh/Pms-like"/>
</dbReference>
<dbReference type="Pfam" id="PF08676">
    <property type="entry name" value="MutL_C"/>
    <property type="match status" value="1"/>
</dbReference>
<keyword evidence="2" id="KW-0227">DNA damage</keyword>
<dbReference type="InterPro" id="IPR013507">
    <property type="entry name" value="DNA_mismatch_S5_2-like"/>
</dbReference>
<gene>
    <name evidence="7" type="ORF">DCS_00849</name>
</gene>
<protein>
    <recommendedName>
        <fullName evidence="9">DNA mismatch repair protein PMS1</fullName>
    </recommendedName>
</protein>
<dbReference type="Pfam" id="PF01119">
    <property type="entry name" value="DNA_mis_repair"/>
    <property type="match status" value="1"/>
</dbReference>
<dbReference type="EMBL" id="LAYC01000001">
    <property type="protein sequence ID" value="KYK59715.1"/>
    <property type="molecule type" value="Genomic_DNA"/>
</dbReference>
<dbReference type="Gene3D" id="3.30.1370.100">
    <property type="entry name" value="MutL, C-terminal domain, regulatory subdomain"/>
    <property type="match status" value="1"/>
</dbReference>
<dbReference type="SUPFAM" id="SSF118116">
    <property type="entry name" value="DNA mismatch repair protein MutL"/>
    <property type="match status" value="1"/>
</dbReference>
<evidence type="ECO:0000259" key="5">
    <source>
        <dbReference type="SMART" id="SM00853"/>
    </source>
</evidence>
<dbReference type="Proteomes" id="UP000076580">
    <property type="component" value="Chromosome 01"/>
</dbReference>
<name>A0A151GRH8_DRECN</name>
<dbReference type="GO" id="GO:0032389">
    <property type="term" value="C:MutLalpha complex"/>
    <property type="evidence" value="ECO:0007669"/>
    <property type="project" value="TreeGrafter"/>
</dbReference>
<reference evidence="7 8" key="1">
    <citation type="journal article" date="2016" name="Sci. Rep.">
        <title>Insights into Adaptations to a Near-Obligate Nematode Endoparasitic Lifestyle from the Finished Genome of Drechmeria coniospora.</title>
        <authorList>
            <person name="Zhang L."/>
            <person name="Zhou Z."/>
            <person name="Guo Q."/>
            <person name="Fokkens L."/>
            <person name="Miskei M."/>
            <person name="Pocsi I."/>
            <person name="Zhang W."/>
            <person name="Chen M."/>
            <person name="Wang L."/>
            <person name="Sun Y."/>
            <person name="Donzelli B.G."/>
            <person name="Gibson D.M."/>
            <person name="Nelson D.R."/>
            <person name="Luo J.G."/>
            <person name="Rep M."/>
            <person name="Liu H."/>
            <person name="Yang S."/>
            <person name="Wang J."/>
            <person name="Krasnoff S.B."/>
            <person name="Xu Y."/>
            <person name="Molnar I."/>
            <person name="Lin M."/>
        </authorList>
    </citation>
    <scope>NUCLEOTIDE SEQUENCE [LARGE SCALE GENOMIC DNA]</scope>
    <source>
        <strain evidence="7 8">ARSEF 6962</strain>
    </source>
</reference>
<keyword evidence="3" id="KW-0234">DNA repair</keyword>
<dbReference type="Pfam" id="PF13589">
    <property type="entry name" value="HATPase_c_3"/>
    <property type="match status" value="1"/>
</dbReference>
<dbReference type="InterPro" id="IPR037198">
    <property type="entry name" value="MutL_C_sf"/>
</dbReference>
<dbReference type="AlphaFoldDB" id="A0A151GRH8"/>
<evidence type="ECO:0000259" key="6">
    <source>
        <dbReference type="SMART" id="SM01340"/>
    </source>
</evidence>
<evidence type="ECO:0000256" key="1">
    <source>
        <dbReference type="ARBA" id="ARBA00006082"/>
    </source>
</evidence>
<comment type="similarity">
    <text evidence="1">Belongs to the DNA mismatch repair MutL/HexB family.</text>
</comment>